<evidence type="ECO:0000313" key="4">
    <source>
        <dbReference type="Proteomes" id="UP000460666"/>
    </source>
</evidence>
<name>A0A642H7E0_BACFG</name>
<dbReference type="EMBL" id="VWCJ01000030">
    <property type="protein sequence ID" value="KAA4990700.1"/>
    <property type="molecule type" value="Genomic_DNA"/>
</dbReference>
<dbReference type="InterPro" id="IPR051396">
    <property type="entry name" value="Bact_Antivir_Def_Nuclease"/>
</dbReference>
<comment type="caution">
    <text evidence="3">The sequence shown here is derived from an EMBL/GenBank/DDBJ whole genome shotgun (WGS) entry which is preliminary data.</text>
</comment>
<feature type="domain" description="ATPase AAA-type core" evidence="1">
    <location>
        <begin position="462"/>
        <end position="564"/>
    </location>
</feature>
<dbReference type="InterPro" id="IPR003959">
    <property type="entry name" value="ATPase_AAA_core"/>
</dbReference>
<dbReference type="Pfam" id="PF13304">
    <property type="entry name" value="AAA_21"/>
    <property type="match status" value="1"/>
</dbReference>
<keyword evidence="3" id="KW-0547">Nucleotide-binding</keyword>
<dbReference type="AlphaFoldDB" id="A0A642H7E0"/>
<dbReference type="Pfam" id="PF18860">
    <property type="entry name" value="AbiJ_NTD3"/>
    <property type="match status" value="1"/>
</dbReference>
<gene>
    <name evidence="3" type="ORF">F2Z89_22470</name>
</gene>
<accession>A0A642H7E0</accession>
<dbReference type="GO" id="GO:0016887">
    <property type="term" value="F:ATP hydrolysis activity"/>
    <property type="evidence" value="ECO:0007669"/>
    <property type="project" value="InterPro"/>
</dbReference>
<evidence type="ECO:0000259" key="2">
    <source>
        <dbReference type="Pfam" id="PF18860"/>
    </source>
</evidence>
<reference evidence="3 4" key="1">
    <citation type="journal article" date="2019" name="Nat. Med.">
        <title>A library of human gut bacterial isolates paired with longitudinal multiomics data enables mechanistic microbiome research.</title>
        <authorList>
            <person name="Poyet M."/>
            <person name="Groussin M."/>
            <person name="Gibbons S.M."/>
            <person name="Avila-Pacheco J."/>
            <person name="Jiang X."/>
            <person name="Kearney S.M."/>
            <person name="Perrotta A.R."/>
            <person name="Berdy B."/>
            <person name="Zhao S."/>
            <person name="Lieberman T.D."/>
            <person name="Swanson P.K."/>
            <person name="Smith M."/>
            <person name="Roesemann S."/>
            <person name="Alexander J.E."/>
            <person name="Rich S.A."/>
            <person name="Livny J."/>
            <person name="Vlamakis H."/>
            <person name="Clish C."/>
            <person name="Bullock K."/>
            <person name="Deik A."/>
            <person name="Scott J."/>
            <person name="Pierce K.A."/>
            <person name="Xavier R.J."/>
            <person name="Alm E.J."/>
        </authorList>
    </citation>
    <scope>NUCLEOTIDE SEQUENCE [LARGE SCALE GENOMIC DNA]</scope>
    <source>
        <strain evidence="3 4">BIOML-A46</strain>
    </source>
</reference>
<organism evidence="3 4">
    <name type="scientific">Bacteroides fragilis</name>
    <dbReference type="NCBI Taxonomy" id="817"/>
    <lineage>
        <taxon>Bacteria</taxon>
        <taxon>Pseudomonadati</taxon>
        <taxon>Bacteroidota</taxon>
        <taxon>Bacteroidia</taxon>
        <taxon>Bacteroidales</taxon>
        <taxon>Bacteroidaceae</taxon>
        <taxon>Bacteroides</taxon>
    </lineage>
</organism>
<dbReference type="SUPFAM" id="SSF52540">
    <property type="entry name" value="P-loop containing nucleoside triphosphate hydrolases"/>
    <property type="match status" value="1"/>
</dbReference>
<keyword evidence="3" id="KW-0067">ATP-binding</keyword>
<dbReference type="PANTHER" id="PTHR43581:SF2">
    <property type="entry name" value="EXCINUCLEASE ATPASE SUBUNIT"/>
    <property type="match status" value="1"/>
</dbReference>
<dbReference type="PANTHER" id="PTHR43581">
    <property type="entry name" value="ATP/GTP PHOSPHATASE"/>
    <property type="match status" value="1"/>
</dbReference>
<proteinExistence type="predicted"/>
<dbReference type="Proteomes" id="UP000460666">
    <property type="component" value="Unassembled WGS sequence"/>
</dbReference>
<dbReference type="GO" id="GO:0005524">
    <property type="term" value="F:ATP binding"/>
    <property type="evidence" value="ECO:0007669"/>
    <property type="project" value="UniProtKB-KW"/>
</dbReference>
<protein>
    <submittedName>
        <fullName evidence="3">ATP-binding protein</fullName>
    </submittedName>
</protein>
<evidence type="ECO:0000259" key="1">
    <source>
        <dbReference type="Pfam" id="PF13304"/>
    </source>
</evidence>
<sequence length="661" mass="76290">MPFLSKIQQTGLFKEIEDNKGFQHIIDSGLILEFISEIWDIDNMGSTDPRYHTLRGDIQQHFLNNDDWDLNYLFSEILKLYGDAAHYRKFLETIVIYKYQEDKDFITIIVSIINEYLIGYGLSLKIVSMDESGSYIYAIRERSSPIDDSQILQNSIPFIVVKQPNGSSWKWTSHNIPNSFPTFVLVADNWDDFGAVTLFDLFYYPSQNNEKWRYIGKTKILNTDERNTEGNKYKVKSLMPDKFEILSEEYCSLGQSQEYYDNIKNLFADGGKSIFWALKDCAIFSFIEDKFEKHPRFYSLIRENEVERLLRQEKYIIDGIRMTSCEKFTYSFTPKYAQEPISIDLTFDISKIFSQRVVAIIGQNGVGKTQFITKLPMDLASKNLDVFSPQIPLYSKIIAVSNSLYDNFKTPDRTVGFNYIYCGLSNVASGKRTIISPEELQHRLIASGREINNKGRAESLKGILETILPSFIMIGLFLTDGDEIKLDLNKLLSINKTISSGESTLLYLFCSIISNIRFDSLLLFDEPETHLHPNAITELMSAVYKLLDEFQSYAIIVTHSPLIIREMKSEGVKIMTRLENVPVIRGISIESLGENISTLVNEIFDNKDIPKYYRNKIEELINKGYSEDKLIESIKSDDLPLGIGLQLYIKQKYYRLENEKD</sequence>
<dbReference type="Gene3D" id="3.40.50.300">
    <property type="entry name" value="P-loop containing nucleotide triphosphate hydrolases"/>
    <property type="match status" value="1"/>
</dbReference>
<evidence type="ECO:0000313" key="3">
    <source>
        <dbReference type="EMBL" id="KAA4990700.1"/>
    </source>
</evidence>
<feature type="domain" description="AbiJ-NTD3" evidence="2">
    <location>
        <begin position="30"/>
        <end position="143"/>
    </location>
</feature>
<dbReference type="RefSeq" id="WP_130071541.1">
    <property type="nucleotide sequence ID" value="NZ_CP083688.1"/>
</dbReference>
<dbReference type="InterPro" id="IPR041427">
    <property type="entry name" value="AbiJ-NTD3"/>
</dbReference>
<dbReference type="InterPro" id="IPR027417">
    <property type="entry name" value="P-loop_NTPase"/>
</dbReference>